<feature type="coiled-coil region" evidence="1">
    <location>
        <begin position="34"/>
        <end position="82"/>
    </location>
</feature>
<dbReference type="Proteomes" id="UP001549920">
    <property type="component" value="Unassembled WGS sequence"/>
</dbReference>
<keyword evidence="1" id="KW-0175">Coiled coil</keyword>
<dbReference type="EMBL" id="JBEUOH010000003">
    <property type="protein sequence ID" value="KAL0895248.1"/>
    <property type="molecule type" value="Genomic_DNA"/>
</dbReference>
<evidence type="ECO:0008006" key="4">
    <source>
        <dbReference type="Google" id="ProtNLM"/>
    </source>
</evidence>
<comment type="caution">
    <text evidence="2">The sequence shown here is derived from an EMBL/GenBank/DDBJ whole genome shotgun (WGS) entry which is preliminary data.</text>
</comment>
<evidence type="ECO:0000313" key="2">
    <source>
        <dbReference type="EMBL" id="KAL0895248.1"/>
    </source>
</evidence>
<keyword evidence="3" id="KW-1185">Reference proteome</keyword>
<organism evidence="2 3">
    <name type="scientific">Loxostege sticticalis</name>
    <name type="common">Beet webworm moth</name>
    <dbReference type="NCBI Taxonomy" id="481309"/>
    <lineage>
        <taxon>Eukaryota</taxon>
        <taxon>Metazoa</taxon>
        <taxon>Ecdysozoa</taxon>
        <taxon>Arthropoda</taxon>
        <taxon>Hexapoda</taxon>
        <taxon>Insecta</taxon>
        <taxon>Pterygota</taxon>
        <taxon>Neoptera</taxon>
        <taxon>Endopterygota</taxon>
        <taxon>Lepidoptera</taxon>
        <taxon>Glossata</taxon>
        <taxon>Ditrysia</taxon>
        <taxon>Pyraloidea</taxon>
        <taxon>Crambidae</taxon>
        <taxon>Pyraustinae</taxon>
        <taxon>Loxostege</taxon>
    </lineage>
</organism>
<accession>A0ABR3IG52</accession>
<gene>
    <name evidence="2" type="ORF">ABMA27_011402</name>
</gene>
<name>A0ABR3IG52_LOXSC</name>
<sequence length="236" mass="26866">MFDELQSQLDQKFEKLNMAINTLLVPNLDIKKTVENMSSQHQELLEKMRKLQDENNEYKIKVSTLEDKIDALESIVSRTKIEIRNLPKQETENKQMLTSIVQTIGSTLDLETQIQGSEIKDIFRTKSGTVVVDFTTTLRKESFLSKFKRLCNEKRLSKEPPLNTGHINLLGPTNIIYISEALSSKSRSLFYNARELVKNKSLLAAWTSFGNVYVKPKDSAAAVRVSNASELLKLVI</sequence>
<evidence type="ECO:0000313" key="3">
    <source>
        <dbReference type="Proteomes" id="UP001549920"/>
    </source>
</evidence>
<proteinExistence type="predicted"/>
<reference evidence="2 3" key="1">
    <citation type="submission" date="2024-06" db="EMBL/GenBank/DDBJ databases">
        <title>A chromosome-level genome assembly of beet webworm, Loxostege sticticalis.</title>
        <authorList>
            <person name="Zhang Y."/>
        </authorList>
    </citation>
    <scope>NUCLEOTIDE SEQUENCE [LARGE SCALE GENOMIC DNA]</scope>
    <source>
        <strain evidence="2">AQ026</strain>
        <tissue evidence="2">Whole body</tissue>
    </source>
</reference>
<protein>
    <recommendedName>
        <fullName evidence="4">Zinc finger DNA binding protein</fullName>
    </recommendedName>
</protein>
<evidence type="ECO:0000256" key="1">
    <source>
        <dbReference type="SAM" id="Coils"/>
    </source>
</evidence>